<comment type="caution">
    <text evidence="6">The sequence shown here is derived from an EMBL/GenBank/DDBJ whole genome shotgun (WGS) entry which is preliminary data.</text>
</comment>
<reference evidence="7" key="1">
    <citation type="submission" date="2019-02" db="EMBL/GenBank/DDBJ databases">
        <title>Draft genome sequence of Muricauda sp. 176CP4-71.</title>
        <authorList>
            <person name="Park J.-S."/>
        </authorList>
    </citation>
    <scope>NUCLEOTIDE SEQUENCE [LARGE SCALE GENOMIC DNA]</scope>
    <source>
        <strain evidence="7">176GS2-150</strain>
    </source>
</reference>
<dbReference type="InterPro" id="IPR036268">
    <property type="entry name" value="ZapD_sf"/>
</dbReference>
<dbReference type="NCBIfam" id="NF003656">
    <property type="entry name" value="PRK05287.1-4"/>
    <property type="match status" value="1"/>
</dbReference>
<gene>
    <name evidence="5 6" type="primary">zapD</name>
    <name evidence="6" type="ORF">EXY25_13025</name>
</gene>
<evidence type="ECO:0000256" key="5">
    <source>
        <dbReference type="HAMAP-Rule" id="MF_01092"/>
    </source>
</evidence>
<dbReference type="EMBL" id="SHLY01000004">
    <property type="protein sequence ID" value="TAA45123.1"/>
    <property type="molecule type" value="Genomic_DNA"/>
</dbReference>
<dbReference type="SUPFAM" id="SSF160950">
    <property type="entry name" value="YacF-like"/>
    <property type="match status" value="1"/>
</dbReference>
<dbReference type="Pfam" id="PF07072">
    <property type="entry name" value="ZapD"/>
    <property type="match status" value="1"/>
</dbReference>
<protein>
    <recommendedName>
        <fullName evidence="5">Cell division protein ZapD</fullName>
    </recommendedName>
    <alternativeName>
        <fullName evidence="5">Z ring-associated protein D</fullName>
    </alternativeName>
</protein>
<dbReference type="NCBIfam" id="NF003655">
    <property type="entry name" value="PRK05287.1-3"/>
    <property type="match status" value="1"/>
</dbReference>
<dbReference type="InterPro" id="IPR009777">
    <property type="entry name" value="ZapD"/>
</dbReference>
<dbReference type="PANTHER" id="PTHR39455">
    <property type="entry name" value="CELL DIVISION PROTEIN ZAPD"/>
    <property type="match status" value="1"/>
</dbReference>
<dbReference type="PANTHER" id="PTHR39455:SF1">
    <property type="entry name" value="CELL DIVISION PROTEIN ZAPD"/>
    <property type="match status" value="1"/>
</dbReference>
<evidence type="ECO:0000256" key="2">
    <source>
        <dbReference type="ARBA" id="ARBA00022618"/>
    </source>
</evidence>
<dbReference type="Gene3D" id="1.10.3900.10">
    <property type="entry name" value="YacF-like"/>
    <property type="match status" value="1"/>
</dbReference>
<accession>A0ABY1WNI9</accession>
<dbReference type="Gene3D" id="2.60.440.10">
    <property type="entry name" value="YacF-like domains"/>
    <property type="match status" value="1"/>
</dbReference>
<evidence type="ECO:0000256" key="1">
    <source>
        <dbReference type="ARBA" id="ARBA00022490"/>
    </source>
</evidence>
<keyword evidence="4 5" id="KW-0131">Cell cycle</keyword>
<keyword evidence="2 5" id="KW-0132">Cell division</keyword>
<proteinExistence type="inferred from homology"/>
<keyword evidence="1 5" id="KW-0963">Cytoplasm</keyword>
<sequence>MRCDALSLSHNPYLQDAALLFEYPLNEKIRSQLRVEYLVHQMRDAGAETSSACLGFFRAVFELLELLERGDLRQELIKDLEKQQIGLERWEGTPGVDQHALQQLKGELQQLITGLRAEPRLGQSLREDKFLAALRQRFAIPGGHCCFDLPQLHLWLHQPQGTRSQQMAEWLRQLSLLSRGIALNLQLIREKTNLAATIARCGFYQASAEDVQMVRIQLPQDLHCYPTVSGNRLRYTIRFHQLDDENQRALEQDVNFQVAAC</sequence>
<keyword evidence="3 5" id="KW-0717">Septation</keyword>
<dbReference type="Proteomes" id="UP000292544">
    <property type="component" value="Unassembled WGS sequence"/>
</dbReference>
<evidence type="ECO:0000313" key="7">
    <source>
        <dbReference type="Proteomes" id="UP000292544"/>
    </source>
</evidence>
<name>A0ABY1WNI9_9GAMM</name>
<dbReference type="InterPro" id="IPR027462">
    <property type="entry name" value="ZapD_C"/>
</dbReference>
<evidence type="ECO:0000256" key="3">
    <source>
        <dbReference type="ARBA" id="ARBA00023210"/>
    </source>
</evidence>
<organism evidence="6 7">
    <name type="scientific">Corallincola spongiicola</name>
    <dbReference type="NCBI Taxonomy" id="2520508"/>
    <lineage>
        <taxon>Bacteria</taxon>
        <taxon>Pseudomonadati</taxon>
        <taxon>Pseudomonadota</taxon>
        <taxon>Gammaproteobacteria</taxon>
        <taxon>Alteromonadales</taxon>
        <taxon>Psychromonadaceae</taxon>
        <taxon>Corallincola</taxon>
    </lineage>
</organism>
<dbReference type="GO" id="GO:0051301">
    <property type="term" value="P:cell division"/>
    <property type="evidence" value="ECO:0007669"/>
    <property type="project" value="UniProtKB-KW"/>
</dbReference>
<comment type="subcellular location">
    <subcellularLocation>
        <location evidence="5">Cytoplasm</location>
    </subcellularLocation>
    <text evidence="5">Localizes to mid-cell in an FtsZ-dependent manner.</text>
</comment>
<keyword evidence="7" id="KW-1185">Reference proteome</keyword>
<comment type="similarity">
    <text evidence="5">Belongs to the ZapD family.</text>
</comment>
<comment type="function">
    <text evidence="5">Cell division factor that enhances FtsZ-ring assembly. Directly interacts with FtsZ and promotes bundling of FtsZ protofilaments, with a reduction in FtsZ GTPase activity.</text>
</comment>
<evidence type="ECO:0000256" key="4">
    <source>
        <dbReference type="ARBA" id="ARBA00023306"/>
    </source>
</evidence>
<evidence type="ECO:0000313" key="6">
    <source>
        <dbReference type="EMBL" id="TAA45123.1"/>
    </source>
</evidence>
<comment type="subunit">
    <text evidence="5">Interacts with FtsZ.</text>
</comment>
<dbReference type="HAMAP" id="MF_01092">
    <property type="entry name" value="ZapD"/>
    <property type="match status" value="1"/>
</dbReference>